<dbReference type="EMBL" id="GEZM01068073">
    <property type="protein sequence ID" value="JAV67228.1"/>
    <property type="molecule type" value="Transcribed_RNA"/>
</dbReference>
<protein>
    <submittedName>
        <fullName evidence="1">Uncharacterized protein</fullName>
    </submittedName>
</protein>
<dbReference type="EMBL" id="GEZM01068072">
    <property type="protein sequence ID" value="JAV67231.1"/>
    <property type="molecule type" value="Transcribed_RNA"/>
</dbReference>
<accession>A0A1Y1L366</accession>
<name>A0A1Y1L366_PHOPY</name>
<sequence>MHITKLTIIIPLVDRDERNLKMKNPGNHGESVDANPKSVCNQIEVIRTILRPNLSAAGPKIGIPRSMASMTHIWRISTKKLLSHTRSHSDIIDEDISVRLYS</sequence>
<reference evidence="1" key="1">
    <citation type="journal article" date="2016" name="Sci. Rep.">
        <title>Molecular characterization of firefly nuptial gifts: a multi-omics approach sheds light on postcopulatory sexual selection.</title>
        <authorList>
            <person name="Al-Wathiqui N."/>
            <person name="Fallon T.R."/>
            <person name="South A."/>
            <person name="Weng J.K."/>
            <person name="Lewis S.M."/>
        </authorList>
    </citation>
    <scope>NUCLEOTIDE SEQUENCE</scope>
</reference>
<proteinExistence type="predicted"/>
<organism evidence="1">
    <name type="scientific">Photinus pyralis</name>
    <name type="common">Common eastern firefly</name>
    <name type="synonym">Lampyris pyralis</name>
    <dbReference type="NCBI Taxonomy" id="7054"/>
    <lineage>
        <taxon>Eukaryota</taxon>
        <taxon>Metazoa</taxon>
        <taxon>Ecdysozoa</taxon>
        <taxon>Arthropoda</taxon>
        <taxon>Hexapoda</taxon>
        <taxon>Insecta</taxon>
        <taxon>Pterygota</taxon>
        <taxon>Neoptera</taxon>
        <taxon>Endopterygota</taxon>
        <taxon>Coleoptera</taxon>
        <taxon>Polyphaga</taxon>
        <taxon>Elateriformia</taxon>
        <taxon>Elateroidea</taxon>
        <taxon>Lampyridae</taxon>
        <taxon>Lampyrinae</taxon>
        <taxon>Photinus</taxon>
    </lineage>
</organism>
<evidence type="ECO:0000313" key="1">
    <source>
        <dbReference type="EMBL" id="JAV67231.1"/>
    </source>
</evidence>
<dbReference type="AlphaFoldDB" id="A0A1Y1L366"/>